<dbReference type="InterPro" id="IPR011990">
    <property type="entry name" value="TPR-like_helical_dom_sf"/>
</dbReference>
<dbReference type="GO" id="GO:0005886">
    <property type="term" value="C:plasma membrane"/>
    <property type="evidence" value="ECO:0007669"/>
    <property type="project" value="TreeGrafter"/>
</dbReference>
<dbReference type="InterPro" id="IPR043128">
    <property type="entry name" value="Rev_trsase/Diguanyl_cyclase"/>
</dbReference>
<dbReference type="SUPFAM" id="SSF48452">
    <property type="entry name" value="TPR-like"/>
    <property type="match status" value="2"/>
</dbReference>
<protein>
    <submittedName>
        <fullName evidence="2">GGDEF domain-containing protein</fullName>
    </submittedName>
</protein>
<dbReference type="Gene3D" id="3.30.70.270">
    <property type="match status" value="1"/>
</dbReference>
<dbReference type="GO" id="GO:0043709">
    <property type="term" value="P:cell adhesion involved in single-species biofilm formation"/>
    <property type="evidence" value="ECO:0007669"/>
    <property type="project" value="TreeGrafter"/>
</dbReference>
<dbReference type="PROSITE" id="PS50887">
    <property type="entry name" value="GGDEF"/>
    <property type="match status" value="1"/>
</dbReference>
<dbReference type="Gene3D" id="1.25.40.10">
    <property type="entry name" value="Tetratricopeptide repeat domain"/>
    <property type="match status" value="1"/>
</dbReference>
<dbReference type="EMBL" id="JABCJJ010000011">
    <property type="protein sequence ID" value="NMR20388.1"/>
    <property type="molecule type" value="Genomic_DNA"/>
</dbReference>
<feature type="domain" description="GGDEF" evidence="1">
    <location>
        <begin position="398"/>
        <end position="524"/>
    </location>
</feature>
<evidence type="ECO:0000313" key="3">
    <source>
        <dbReference type="Proteomes" id="UP000562124"/>
    </source>
</evidence>
<dbReference type="RefSeq" id="WP_169324758.1">
    <property type="nucleotide sequence ID" value="NZ_JABCJJ010000011.1"/>
</dbReference>
<name>A0A7Y0QHP7_CELFI</name>
<dbReference type="CDD" id="cd01949">
    <property type="entry name" value="GGDEF"/>
    <property type="match status" value="1"/>
</dbReference>
<dbReference type="SMART" id="SM00267">
    <property type="entry name" value="GGDEF"/>
    <property type="match status" value="1"/>
</dbReference>
<dbReference type="Pfam" id="PF00990">
    <property type="entry name" value="GGDEF"/>
    <property type="match status" value="1"/>
</dbReference>
<dbReference type="PANTHER" id="PTHR45138:SF9">
    <property type="entry name" value="DIGUANYLATE CYCLASE DGCM-RELATED"/>
    <property type="match status" value="1"/>
</dbReference>
<proteinExistence type="predicted"/>
<dbReference type="GO" id="GO:0052621">
    <property type="term" value="F:diguanylate cyclase activity"/>
    <property type="evidence" value="ECO:0007669"/>
    <property type="project" value="TreeGrafter"/>
</dbReference>
<dbReference type="PANTHER" id="PTHR45138">
    <property type="entry name" value="REGULATORY COMPONENTS OF SENSORY TRANSDUCTION SYSTEM"/>
    <property type="match status" value="1"/>
</dbReference>
<dbReference type="Proteomes" id="UP000562124">
    <property type="component" value="Unassembled WGS sequence"/>
</dbReference>
<accession>A0A7Y0QHP7</accession>
<dbReference type="InterPro" id="IPR050469">
    <property type="entry name" value="Diguanylate_Cyclase"/>
</dbReference>
<dbReference type="SUPFAM" id="SSF55073">
    <property type="entry name" value="Nucleotide cyclase"/>
    <property type="match status" value="1"/>
</dbReference>
<gene>
    <name evidence="2" type="ORF">HIR71_09190</name>
</gene>
<evidence type="ECO:0000259" key="1">
    <source>
        <dbReference type="PROSITE" id="PS50887"/>
    </source>
</evidence>
<dbReference type="GO" id="GO:1902201">
    <property type="term" value="P:negative regulation of bacterial-type flagellum-dependent cell motility"/>
    <property type="evidence" value="ECO:0007669"/>
    <property type="project" value="TreeGrafter"/>
</dbReference>
<sequence>MDDDRSALVLHVAEFGPFDQLADLAHGLYVDGDNARAVQLCREGLAVSRAAGDVATTRFLLYVQGVALQDGGRHPEAVAVALELLAELEAAPPDTAWRAKALGLLAEASNRNQEIGRAMDALAEAVHLMAYVRPGTYSHLSTSMAIALALRSVHLLEQSDEMFRGIRASHDSDVDVLVVQELALLSTFWGTTLQLVGRGAEGRAHFVRAAERALRMARIARLAGNGSMVARAEVIEAYALARLGQVELAAARVEDAMRRFTFRAELVESHLARLVLAASASAAGGYDEARAQLAHVLERAPDAGRDVWVEAATEALADVHVAEHGNHPAVDVLRRLGRAALDQLWNERDGRFLALQAHNRVRELTVTTDRIGRDVLRDPLTGLGNRRLLAQAIDEATEDAAAIFVDVDTFKQVNDHYSHAVGDEVLRRLAVILRAQTRGGDVVVRYGGDEFVILVQGGWAAAAEVASRLHHAVRVAPWHEVAAGLGVTVSVGVGRSALGRGAVAAADSALYSAKSAGRDRVVVG</sequence>
<reference evidence="2 3" key="1">
    <citation type="submission" date="2020-04" db="EMBL/GenBank/DDBJ databases">
        <title>Sequencing and Assembly of C. fimi.</title>
        <authorList>
            <person name="Ramsey A.R."/>
        </authorList>
    </citation>
    <scope>NUCLEOTIDE SEQUENCE [LARGE SCALE GENOMIC DNA]</scope>
    <source>
        <strain evidence="2 3">SB</strain>
    </source>
</reference>
<comment type="caution">
    <text evidence="2">The sequence shown here is derived from an EMBL/GenBank/DDBJ whole genome shotgun (WGS) entry which is preliminary data.</text>
</comment>
<organism evidence="2 3">
    <name type="scientific">Cellulomonas fimi</name>
    <dbReference type="NCBI Taxonomy" id="1708"/>
    <lineage>
        <taxon>Bacteria</taxon>
        <taxon>Bacillati</taxon>
        <taxon>Actinomycetota</taxon>
        <taxon>Actinomycetes</taxon>
        <taxon>Micrococcales</taxon>
        <taxon>Cellulomonadaceae</taxon>
        <taxon>Cellulomonas</taxon>
    </lineage>
</organism>
<dbReference type="AlphaFoldDB" id="A0A7Y0QHP7"/>
<keyword evidence="3" id="KW-1185">Reference proteome</keyword>
<evidence type="ECO:0000313" key="2">
    <source>
        <dbReference type="EMBL" id="NMR20388.1"/>
    </source>
</evidence>
<dbReference type="NCBIfam" id="TIGR00254">
    <property type="entry name" value="GGDEF"/>
    <property type="match status" value="1"/>
</dbReference>
<dbReference type="InterPro" id="IPR000160">
    <property type="entry name" value="GGDEF_dom"/>
</dbReference>
<dbReference type="InterPro" id="IPR029787">
    <property type="entry name" value="Nucleotide_cyclase"/>
</dbReference>